<feature type="compositionally biased region" description="Polar residues" evidence="1">
    <location>
        <begin position="21"/>
        <end position="31"/>
    </location>
</feature>
<dbReference type="RefSeq" id="XP_060299471.1">
    <property type="nucleotide sequence ID" value="XM_060441824.1"/>
</dbReference>
<evidence type="ECO:0000256" key="1">
    <source>
        <dbReference type="SAM" id="MobiDB-lite"/>
    </source>
</evidence>
<dbReference type="InterPro" id="IPR025204">
    <property type="entry name" value="CENP-L"/>
</dbReference>
<keyword evidence="3" id="KW-1185">Reference proteome</keyword>
<name>A0AA40E3D8_9PEZI</name>
<dbReference type="EMBL" id="JAUIRO010000003">
    <property type="protein sequence ID" value="KAK0723547.1"/>
    <property type="molecule type" value="Genomic_DNA"/>
</dbReference>
<dbReference type="Proteomes" id="UP001172101">
    <property type="component" value="Unassembled WGS sequence"/>
</dbReference>
<feature type="region of interest" description="Disordered" evidence="1">
    <location>
        <begin position="450"/>
        <end position="470"/>
    </location>
</feature>
<protein>
    <submittedName>
        <fullName evidence="2">Kinetochore complex Sim4 subunit Fta1-domain-containing protein</fullName>
    </submittedName>
</protein>
<evidence type="ECO:0000313" key="3">
    <source>
        <dbReference type="Proteomes" id="UP001172101"/>
    </source>
</evidence>
<sequence length="526" mass="56090">MASRQRQGRPPGSDQRRASVSPDQPSLSQAGSDHDSSLSDAPQFYNTTFSVHRVSPLYLGKEALTAVRLQALAHRLRDTLVGDVVRGVEVGLGHFDGEDALMGRAGALEIVEMRWATVASVLDIPPPDSDDGVLGGSGPAAIQHWSAADWSRNLAASGARNALHISLRYEAAECTALLLPPLTRTASGTGDGGDAGALPGNEALFSVAGTAGEHGKLAADPQHFLAMPLLLLRMPAPLKGVVGDFLATTFDCRVSTLRLGTRSLVRSWESWIKTVGTPSRGPLAKDVVLSLGFHLPSPAPGSEKPPPDDQAENGAAAAHPLGLRSVDIIVPASELRKFVDAGSARATPETKRKVQAGAGWAWEDDLKKRRKLAGRLHEEGWEWRKTPEPSDTAKPAAANSGAETQPFTEALGCYLDQHLGLNLFYPGVRVTKIACGGFVMSEGRLKVFPPPAGPGDAAADDDAETPSPRNGQIRAARDAFRRGHWGSVCLPDGNEMGRAYLAYFDTHTFNDFNDVISVCYFPSRLR</sequence>
<feature type="region of interest" description="Disordered" evidence="1">
    <location>
        <begin position="295"/>
        <end position="314"/>
    </location>
</feature>
<proteinExistence type="predicted"/>
<dbReference type="AlphaFoldDB" id="A0AA40E3D8"/>
<comment type="caution">
    <text evidence="2">The sequence shown here is derived from an EMBL/GenBank/DDBJ whole genome shotgun (WGS) entry which is preliminary data.</text>
</comment>
<organism evidence="2 3">
    <name type="scientific">Lasiosphaeria miniovina</name>
    <dbReference type="NCBI Taxonomy" id="1954250"/>
    <lineage>
        <taxon>Eukaryota</taxon>
        <taxon>Fungi</taxon>
        <taxon>Dikarya</taxon>
        <taxon>Ascomycota</taxon>
        <taxon>Pezizomycotina</taxon>
        <taxon>Sordariomycetes</taxon>
        <taxon>Sordariomycetidae</taxon>
        <taxon>Sordariales</taxon>
        <taxon>Lasiosphaeriaceae</taxon>
        <taxon>Lasiosphaeria</taxon>
    </lineage>
</organism>
<dbReference type="Pfam" id="PF13092">
    <property type="entry name" value="CENP-L"/>
    <property type="match status" value="1"/>
</dbReference>
<gene>
    <name evidence="2" type="ORF">B0T26DRAFT_706765</name>
</gene>
<evidence type="ECO:0000313" key="2">
    <source>
        <dbReference type="EMBL" id="KAK0723547.1"/>
    </source>
</evidence>
<dbReference type="GeneID" id="85325094"/>
<reference evidence="2" key="1">
    <citation type="submission" date="2023-06" db="EMBL/GenBank/DDBJ databases">
        <title>Genome-scale phylogeny and comparative genomics of the fungal order Sordariales.</title>
        <authorList>
            <consortium name="Lawrence Berkeley National Laboratory"/>
            <person name="Hensen N."/>
            <person name="Bonometti L."/>
            <person name="Westerberg I."/>
            <person name="Brannstrom I.O."/>
            <person name="Guillou S."/>
            <person name="Cros-Aarteil S."/>
            <person name="Calhoun S."/>
            <person name="Haridas S."/>
            <person name="Kuo A."/>
            <person name="Mondo S."/>
            <person name="Pangilinan J."/>
            <person name="Riley R."/>
            <person name="LaButti K."/>
            <person name="Andreopoulos B."/>
            <person name="Lipzen A."/>
            <person name="Chen C."/>
            <person name="Yanf M."/>
            <person name="Daum C."/>
            <person name="Ng V."/>
            <person name="Clum A."/>
            <person name="Steindorff A."/>
            <person name="Ohm R."/>
            <person name="Martin F."/>
            <person name="Silar P."/>
            <person name="Natvig D."/>
            <person name="Lalanne C."/>
            <person name="Gautier V."/>
            <person name="Ament-velasquez S.L."/>
            <person name="Kruys A."/>
            <person name="Hutchinson M.I."/>
            <person name="Powell A.J."/>
            <person name="Barry K."/>
            <person name="Miller A.N."/>
            <person name="Grigoriev I.V."/>
            <person name="Debuchy R."/>
            <person name="Gladieux P."/>
            <person name="Thoren M.H."/>
            <person name="Johannesson H."/>
        </authorList>
    </citation>
    <scope>NUCLEOTIDE SEQUENCE</scope>
    <source>
        <strain evidence="2">SMH2392-1A</strain>
    </source>
</reference>
<accession>A0AA40E3D8</accession>
<feature type="region of interest" description="Disordered" evidence="1">
    <location>
        <begin position="1"/>
        <end position="39"/>
    </location>
</feature>